<feature type="region of interest" description="Disordered" evidence="1">
    <location>
        <begin position="1"/>
        <end position="35"/>
    </location>
</feature>
<evidence type="ECO:0000313" key="4">
    <source>
        <dbReference type="Proteomes" id="UP000247409"/>
    </source>
</evidence>
<evidence type="ECO:0000256" key="1">
    <source>
        <dbReference type="SAM" id="MobiDB-lite"/>
    </source>
</evidence>
<protein>
    <recommendedName>
        <fullName evidence="2">Thioredoxin domain-containing protein</fullName>
    </recommendedName>
</protein>
<dbReference type="SUPFAM" id="SSF52833">
    <property type="entry name" value="Thioredoxin-like"/>
    <property type="match status" value="1"/>
</dbReference>
<accession>A0A2V3IXF2</accession>
<evidence type="ECO:0000259" key="2">
    <source>
        <dbReference type="PROSITE" id="PS51352"/>
    </source>
</evidence>
<dbReference type="InterPro" id="IPR013766">
    <property type="entry name" value="Thioredoxin_domain"/>
</dbReference>
<name>A0A2V3IXF2_9FLOR</name>
<evidence type="ECO:0000313" key="3">
    <source>
        <dbReference type="EMBL" id="PXF46743.1"/>
    </source>
</evidence>
<comment type="caution">
    <text evidence="3">The sequence shown here is derived from an EMBL/GenBank/DDBJ whole genome shotgun (WGS) entry which is preliminary data.</text>
</comment>
<keyword evidence="4" id="KW-1185">Reference proteome</keyword>
<dbReference type="CDD" id="cd02947">
    <property type="entry name" value="TRX_family"/>
    <property type="match status" value="1"/>
</dbReference>
<dbReference type="Pfam" id="PF00085">
    <property type="entry name" value="Thioredoxin"/>
    <property type="match status" value="1"/>
</dbReference>
<sequence length="169" mass="19127">MQPAFVTPSPPLQSRNAVVRSTSDPRVPRRQRSHPAMTVHRVRNARDFAAALPLPESTPLVVFSFITAGCRACKYASHAYDRLSNDFGARVRFFEMDVSERDNQLLGKRLGVEAVPAFQFYAFKKSPQHSGVGVLEEFVGPRTVPRVRERLAHYLDDGLNMDEYDFETD</sequence>
<organism evidence="3 4">
    <name type="scientific">Gracilariopsis chorda</name>
    <dbReference type="NCBI Taxonomy" id="448386"/>
    <lineage>
        <taxon>Eukaryota</taxon>
        <taxon>Rhodophyta</taxon>
        <taxon>Florideophyceae</taxon>
        <taxon>Rhodymeniophycidae</taxon>
        <taxon>Gracilariales</taxon>
        <taxon>Gracilariaceae</taxon>
        <taxon>Gracilariopsis</taxon>
    </lineage>
</organism>
<dbReference type="Gene3D" id="3.40.30.10">
    <property type="entry name" value="Glutaredoxin"/>
    <property type="match status" value="1"/>
</dbReference>
<dbReference type="PROSITE" id="PS51352">
    <property type="entry name" value="THIOREDOXIN_2"/>
    <property type="match status" value="1"/>
</dbReference>
<dbReference type="Proteomes" id="UP000247409">
    <property type="component" value="Unassembled WGS sequence"/>
</dbReference>
<gene>
    <name evidence="3" type="ORF">BWQ96_03434</name>
</gene>
<proteinExistence type="predicted"/>
<dbReference type="EMBL" id="NBIV01000033">
    <property type="protein sequence ID" value="PXF46743.1"/>
    <property type="molecule type" value="Genomic_DNA"/>
</dbReference>
<dbReference type="AlphaFoldDB" id="A0A2V3IXF2"/>
<feature type="compositionally biased region" description="Polar residues" evidence="1">
    <location>
        <begin position="12"/>
        <end position="24"/>
    </location>
</feature>
<reference evidence="3 4" key="1">
    <citation type="journal article" date="2018" name="Mol. Biol. Evol.">
        <title>Analysis of the draft genome of the red seaweed Gracilariopsis chorda provides insights into genome size evolution in Rhodophyta.</title>
        <authorList>
            <person name="Lee J."/>
            <person name="Yang E.C."/>
            <person name="Graf L."/>
            <person name="Yang J.H."/>
            <person name="Qiu H."/>
            <person name="Zel Zion U."/>
            <person name="Chan C.X."/>
            <person name="Stephens T.G."/>
            <person name="Weber A.P.M."/>
            <person name="Boo G.H."/>
            <person name="Boo S.M."/>
            <person name="Kim K.M."/>
            <person name="Shin Y."/>
            <person name="Jung M."/>
            <person name="Lee S.J."/>
            <person name="Yim H.S."/>
            <person name="Lee J.H."/>
            <person name="Bhattacharya D."/>
            <person name="Yoon H.S."/>
        </authorList>
    </citation>
    <scope>NUCLEOTIDE SEQUENCE [LARGE SCALE GENOMIC DNA]</scope>
    <source>
        <strain evidence="3 4">SKKU-2015</strain>
        <tissue evidence="3">Whole body</tissue>
    </source>
</reference>
<dbReference type="InterPro" id="IPR036249">
    <property type="entry name" value="Thioredoxin-like_sf"/>
</dbReference>
<feature type="domain" description="Thioredoxin" evidence="2">
    <location>
        <begin position="28"/>
        <end position="156"/>
    </location>
</feature>
<dbReference type="OrthoDB" id="5486at2759"/>